<reference evidence="2 3" key="1">
    <citation type="submission" date="2016-10" db="EMBL/GenBank/DDBJ databases">
        <authorList>
            <person name="de Groot N.N."/>
        </authorList>
    </citation>
    <scope>NUCLEOTIDE SEQUENCE [LARGE SCALE GENOMIC DNA]</scope>
    <source>
        <strain evidence="2 3">CGMCC 1.10267</strain>
    </source>
</reference>
<name>A0A1G7ZVP0_9HYPH</name>
<feature type="domain" description="DUF6671" evidence="1">
    <location>
        <begin position="95"/>
        <end position="305"/>
    </location>
</feature>
<organism evidence="2 3">
    <name type="scientific">Pelagibacterium luteolum</name>
    <dbReference type="NCBI Taxonomy" id="440168"/>
    <lineage>
        <taxon>Bacteria</taxon>
        <taxon>Pseudomonadati</taxon>
        <taxon>Pseudomonadota</taxon>
        <taxon>Alphaproteobacteria</taxon>
        <taxon>Hyphomicrobiales</taxon>
        <taxon>Devosiaceae</taxon>
        <taxon>Pelagibacterium</taxon>
    </lineage>
</organism>
<proteinExistence type="predicted"/>
<evidence type="ECO:0000259" key="1">
    <source>
        <dbReference type="Pfam" id="PF20376"/>
    </source>
</evidence>
<dbReference type="InterPro" id="IPR046612">
    <property type="entry name" value="DUF6671"/>
</dbReference>
<dbReference type="AlphaFoldDB" id="A0A1G7ZVP0"/>
<dbReference type="EMBL" id="FNCS01000023">
    <property type="protein sequence ID" value="SDH12716.1"/>
    <property type="molecule type" value="Genomic_DNA"/>
</dbReference>
<evidence type="ECO:0000313" key="3">
    <source>
        <dbReference type="Proteomes" id="UP000199495"/>
    </source>
</evidence>
<dbReference type="STRING" id="440168.SAMN04487974_12319"/>
<protein>
    <recommendedName>
        <fullName evidence="1">DUF6671 domain-containing protein</fullName>
    </recommendedName>
</protein>
<gene>
    <name evidence="2" type="ORF">SAMN04487974_12319</name>
</gene>
<sequence length="305" mass="32951">MPIPDPRDTLSHALPDQAGGDQFHLAGARAVIATMHGKERVIAPLLTEALGLDCVVPGAFDTDRFGTFTREIERTGTQLDAARAKIAAAFEHEPHTRVAIASEGSFGPHPWIPFAPLGRELVLLVDRQTGLEITGHDATIDTHFAHRVVDGPAAAFAFAERMQFPEHGLIVMGCRGDQPAPDIALWKGIVAADALDRAVREAVARCGAAFIETDMRAHFNPTRMQAIERATVDLVRRFRSRCPACAYPGFDVTERVPGLPCEWCGEPTQVIKAEVLSCAACGHRVARSVAERPTADPGLCNQCNP</sequence>
<dbReference type="Pfam" id="PF20376">
    <property type="entry name" value="DUF6671"/>
    <property type="match status" value="1"/>
</dbReference>
<dbReference type="Proteomes" id="UP000199495">
    <property type="component" value="Unassembled WGS sequence"/>
</dbReference>
<dbReference type="RefSeq" id="WP_244505149.1">
    <property type="nucleotide sequence ID" value="NZ_FNCS01000023.1"/>
</dbReference>
<evidence type="ECO:0000313" key="2">
    <source>
        <dbReference type="EMBL" id="SDH12716.1"/>
    </source>
</evidence>
<keyword evidence="3" id="KW-1185">Reference proteome</keyword>
<accession>A0A1G7ZVP0</accession>